<dbReference type="FunFam" id="3.40.50.150:FF:000333">
    <property type="entry name" value="Histone-lysine N-methyltransferase, H3 lysine-79 specific"/>
    <property type="match status" value="1"/>
</dbReference>
<reference evidence="14" key="1">
    <citation type="journal article" date="2012" name="Proc. Natl. Acad. Sci. U.S.A.">
        <title>Antigenic diversity is generated by distinct evolutionary mechanisms in African trypanosome species.</title>
        <authorList>
            <person name="Jackson A.P."/>
            <person name="Berry A."/>
            <person name="Aslett M."/>
            <person name="Allison H.C."/>
            <person name="Burton P."/>
            <person name="Vavrova-Anderson J."/>
            <person name="Brown R."/>
            <person name="Browne H."/>
            <person name="Corton N."/>
            <person name="Hauser H."/>
            <person name="Gamble J."/>
            <person name="Gilderthorp R."/>
            <person name="Marcello L."/>
            <person name="McQuillan J."/>
            <person name="Otto T.D."/>
            <person name="Quail M.A."/>
            <person name="Sanders M.J."/>
            <person name="van Tonder A."/>
            <person name="Ginger M.L."/>
            <person name="Field M.C."/>
            <person name="Barry J.D."/>
            <person name="Hertz-Fowler C."/>
            <person name="Berriman M."/>
        </authorList>
    </citation>
    <scope>NUCLEOTIDE SEQUENCE</scope>
    <source>
        <strain evidence="14">IL3000</strain>
    </source>
</reference>
<accession>G0URF6</accession>
<organism evidence="14">
    <name type="scientific">Trypanosoma congolense (strain IL3000)</name>
    <dbReference type="NCBI Taxonomy" id="1068625"/>
    <lineage>
        <taxon>Eukaryota</taxon>
        <taxon>Discoba</taxon>
        <taxon>Euglenozoa</taxon>
        <taxon>Kinetoplastea</taxon>
        <taxon>Metakinetoplastina</taxon>
        <taxon>Trypanosomatida</taxon>
        <taxon>Trypanosomatidae</taxon>
        <taxon>Trypanosoma</taxon>
        <taxon>Nannomonas</taxon>
    </lineage>
</organism>
<dbReference type="Gene3D" id="3.40.50.150">
    <property type="entry name" value="Vaccinia Virus protein VP39"/>
    <property type="match status" value="1"/>
</dbReference>
<evidence type="ECO:0000256" key="11">
    <source>
        <dbReference type="RuleBase" id="RU271113"/>
    </source>
</evidence>
<feature type="domain" description="DOT1" evidence="13">
    <location>
        <begin position="1"/>
        <end position="295"/>
    </location>
</feature>
<dbReference type="PANTHER" id="PTHR21451">
    <property type="entry name" value="HISTONE H3 METHYLTRANSFERASE"/>
    <property type="match status" value="1"/>
</dbReference>
<dbReference type="InterPro" id="IPR029063">
    <property type="entry name" value="SAM-dependent_MTases_sf"/>
</dbReference>
<comment type="miscellaneous">
    <text evidence="11">In contrast to other lysine histone methyltransferases, it does not contain a SET domain, suggesting the existence of another mechanism for methylation of lysine residues of histones.</text>
</comment>
<evidence type="ECO:0000256" key="3">
    <source>
        <dbReference type="ARBA" id="ARBA00020987"/>
    </source>
</evidence>
<evidence type="ECO:0000313" key="14">
    <source>
        <dbReference type="EMBL" id="CCC91968.1"/>
    </source>
</evidence>
<evidence type="ECO:0000256" key="9">
    <source>
        <dbReference type="ARBA" id="ARBA00029821"/>
    </source>
</evidence>
<dbReference type="PROSITE" id="PS51569">
    <property type="entry name" value="DOT1"/>
    <property type="match status" value="1"/>
</dbReference>
<dbReference type="InterPro" id="IPR025789">
    <property type="entry name" value="DOT1_dom"/>
</dbReference>
<dbReference type="GO" id="GO:0006281">
    <property type="term" value="P:DNA repair"/>
    <property type="evidence" value="ECO:0007669"/>
    <property type="project" value="TreeGrafter"/>
</dbReference>
<evidence type="ECO:0000259" key="13">
    <source>
        <dbReference type="PROSITE" id="PS51569"/>
    </source>
</evidence>
<protein>
    <recommendedName>
        <fullName evidence="3 11">Histone-lysine N-methyltransferase, H3 lysine-79 specific</fullName>
        <ecNumber evidence="2 11">2.1.1.360</ecNumber>
    </recommendedName>
    <alternativeName>
        <fullName evidence="9 11">Histone H3-K79 methyltransferase</fullName>
    </alternativeName>
</protein>
<dbReference type="GO" id="GO:0000077">
    <property type="term" value="P:DNA damage checkpoint signaling"/>
    <property type="evidence" value="ECO:0007669"/>
    <property type="project" value="TreeGrafter"/>
</dbReference>
<evidence type="ECO:0000256" key="10">
    <source>
        <dbReference type="ARBA" id="ARBA00047770"/>
    </source>
</evidence>
<dbReference type="PANTHER" id="PTHR21451:SF0">
    <property type="entry name" value="HISTONE-LYSINE N-METHYLTRANSFERASE, H3 LYSINE-79 SPECIFIC"/>
    <property type="match status" value="1"/>
</dbReference>
<dbReference type="EMBL" id="HE575321">
    <property type="protein sequence ID" value="CCC91968.1"/>
    <property type="molecule type" value="Genomic_DNA"/>
</dbReference>
<comment type="similarity">
    <text evidence="11">Belongs to the class I-like SAM-binding methyltransferase superfamily. DOT1 family.</text>
</comment>
<evidence type="ECO:0000256" key="6">
    <source>
        <dbReference type="ARBA" id="ARBA00022691"/>
    </source>
</evidence>
<name>G0URF6_TRYCI</name>
<keyword evidence="5 11" id="KW-0808">Transferase</keyword>
<dbReference type="VEuPathDB" id="TriTrypDB:TcIL3000_8_1870"/>
<evidence type="ECO:0000256" key="1">
    <source>
        <dbReference type="ARBA" id="ARBA00004123"/>
    </source>
</evidence>
<comment type="subcellular location">
    <subcellularLocation>
        <location evidence="1 11">Nucleus</location>
    </subcellularLocation>
</comment>
<evidence type="ECO:0000256" key="2">
    <source>
        <dbReference type="ARBA" id="ARBA00012190"/>
    </source>
</evidence>
<dbReference type="GO" id="GO:0005634">
    <property type="term" value="C:nucleus"/>
    <property type="evidence" value="ECO:0007669"/>
    <property type="project" value="UniProtKB-SubCell"/>
</dbReference>
<gene>
    <name evidence="14" type="ORF">TCIL3000_8_1870</name>
</gene>
<evidence type="ECO:0000256" key="7">
    <source>
        <dbReference type="ARBA" id="ARBA00022853"/>
    </source>
</evidence>
<keyword evidence="7 11" id="KW-0156">Chromatin regulator</keyword>
<dbReference type="Pfam" id="PF08123">
    <property type="entry name" value="DOT1"/>
    <property type="match status" value="1"/>
</dbReference>
<dbReference type="InterPro" id="IPR030445">
    <property type="entry name" value="H3-K79_meTrfase"/>
</dbReference>
<proteinExistence type="inferred from homology"/>
<keyword evidence="6 11" id="KW-0949">S-adenosyl-L-methionine</keyword>
<evidence type="ECO:0000256" key="5">
    <source>
        <dbReference type="ARBA" id="ARBA00022679"/>
    </source>
</evidence>
<dbReference type="SUPFAM" id="SSF53335">
    <property type="entry name" value="S-adenosyl-L-methionine-dependent methyltransferases"/>
    <property type="match status" value="1"/>
</dbReference>
<keyword evidence="4 11" id="KW-0489">Methyltransferase</keyword>
<evidence type="ECO:0000256" key="12">
    <source>
        <dbReference type="SAM" id="MobiDB-lite"/>
    </source>
</evidence>
<sequence length="295" mass="33479">MPGLLVSRKRSRGRVSDGLSKSEGELVDESDRVLEPKHRSLVLEGELGVGTPQQPYYLPLRVEVNESGCFHCITTKCHCVFMENILEETFSSLDCKRVTEVAGARHLCAKSLLPTFVSRMIRLMEITSEDTFYDLGCGNGSVLFQVALLTGARCVGVEISENNAKVAKRAWEAIKPKFAFFMGRPIPDIKIINSDMTKVLADNTLFQSENGKTVILLSNLLFPKSLTHYLSERFRQTPPGTRILCFDDLYPHSRSVAALRDPEAFQLFTMTDYRWQERSVEWCSMDGPFFIHRRR</sequence>
<keyword evidence="8 11" id="KW-0539">Nucleus</keyword>
<dbReference type="AlphaFoldDB" id="G0URF6"/>
<dbReference type="CDD" id="cd02440">
    <property type="entry name" value="AdoMet_MTases"/>
    <property type="match status" value="1"/>
</dbReference>
<feature type="region of interest" description="Disordered" evidence="12">
    <location>
        <begin position="1"/>
        <end position="21"/>
    </location>
</feature>
<dbReference type="EC" id="2.1.1.360" evidence="2 11"/>
<evidence type="ECO:0000256" key="4">
    <source>
        <dbReference type="ARBA" id="ARBA00022603"/>
    </source>
</evidence>
<comment type="function">
    <text evidence="11">Histone methyltransferase that specifically trimethylates histone H3 to form H3K79me3. This methylation is required for telomere silencing and for the pachytene checkpoint during the meiotic cell cycle by allowing the recruitment of RAD9 to double strand breaks. Nucleosomes are preferred as substrate compared to free histone.</text>
</comment>
<comment type="catalytic activity">
    <reaction evidence="10 11">
        <text>L-lysyl(79)-[histone H3] + 3 S-adenosyl-L-methionine = N(6),N(6),N(6)-trimethyl-L-lysyl(79)-[histone H3] + 3 S-adenosyl-L-homocysteine + 3 H(+)</text>
        <dbReference type="Rhea" id="RHEA:60328"/>
        <dbReference type="Rhea" id="RHEA-COMP:15549"/>
        <dbReference type="Rhea" id="RHEA-COMP:15552"/>
        <dbReference type="ChEBI" id="CHEBI:15378"/>
        <dbReference type="ChEBI" id="CHEBI:29969"/>
        <dbReference type="ChEBI" id="CHEBI:57856"/>
        <dbReference type="ChEBI" id="CHEBI:59789"/>
        <dbReference type="ChEBI" id="CHEBI:61961"/>
        <dbReference type="EC" id="2.1.1.360"/>
    </reaction>
</comment>
<dbReference type="GO" id="GO:0140956">
    <property type="term" value="F:histone H3K79 trimethyltransferase activity"/>
    <property type="evidence" value="ECO:0007669"/>
    <property type="project" value="UniProtKB-EC"/>
</dbReference>
<evidence type="ECO:0000256" key="8">
    <source>
        <dbReference type="ARBA" id="ARBA00023242"/>
    </source>
</evidence>
<dbReference type="GO" id="GO:0032259">
    <property type="term" value="P:methylation"/>
    <property type="evidence" value="ECO:0007669"/>
    <property type="project" value="UniProtKB-KW"/>
</dbReference>